<keyword evidence="2" id="KW-1185">Reference proteome</keyword>
<protein>
    <submittedName>
        <fullName evidence="1">Uncharacterized protein</fullName>
    </submittedName>
</protein>
<sequence length="116" mass="13035">MTRPDSVNHYLKSFEGEILQGDIGAFSLLSTKVGGRHLVVMEMGLFTHPFPFHPTWLGSVKGGKIVSVPTPLYLMFPAIFHGPPPNLRGRGRGFSTMSFFFFFFFKKKKIINLVSV</sequence>
<reference evidence="1" key="1">
    <citation type="submission" date="2023-04" db="EMBL/GenBank/DDBJ databases">
        <authorList>
            <consortium name="ELIXIR-Norway"/>
        </authorList>
    </citation>
    <scope>NUCLEOTIDE SEQUENCE [LARGE SCALE GENOMIC DNA]</scope>
</reference>
<dbReference type="EMBL" id="OX459969">
    <property type="protein sequence ID" value="CAI9173026.1"/>
    <property type="molecule type" value="Genomic_DNA"/>
</dbReference>
<name>A0ABN8ZLE0_RANTA</name>
<accession>A0ABN8ZLE0</accession>
<gene>
    <name evidence="1" type="ORF">MRATA1EN1_LOCUS21988</name>
</gene>
<evidence type="ECO:0000313" key="1">
    <source>
        <dbReference type="EMBL" id="CAI9173026.1"/>
    </source>
</evidence>
<proteinExistence type="predicted"/>
<evidence type="ECO:0000313" key="2">
    <source>
        <dbReference type="Proteomes" id="UP001176941"/>
    </source>
</evidence>
<organism evidence="1 2">
    <name type="scientific">Rangifer tarandus platyrhynchus</name>
    <name type="common">Svalbard reindeer</name>
    <dbReference type="NCBI Taxonomy" id="3082113"/>
    <lineage>
        <taxon>Eukaryota</taxon>
        <taxon>Metazoa</taxon>
        <taxon>Chordata</taxon>
        <taxon>Craniata</taxon>
        <taxon>Vertebrata</taxon>
        <taxon>Euteleostomi</taxon>
        <taxon>Mammalia</taxon>
        <taxon>Eutheria</taxon>
        <taxon>Laurasiatheria</taxon>
        <taxon>Artiodactyla</taxon>
        <taxon>Ruminantia</taxon>
        <taxon>Pecora</taxon>
        <taxon>Cervidae</taxon>
        <taxon>Odocoileinae</taxon>
        <taxon>Rangifer</taxon>
    </lineage>
</organism>
<dbReference type="Proteomes" id="UP001176941">
    <property type="component" value="Chromosome 33"/>
</dbReference>